<dbReference type="Gene3D" id="3.50.30.40">
    <property type="entry name" value="Ribonuclease E inhibitor RraA/RraA-like"/>
    <property type="match status" value="1"/>
</dbReference>
<evidence type="ECO:0008006" key="3">
    <source>
        <dbReference type="Google" id="ProtNLM"/>
    </source>
</evidence>
<dbReference type="EMBL" id="CDMZ01005694">
    <property type="protein sequence ID" value="CEM53448.1"/>
    <property type="molecule type" value="Genomic_DNA"/>
</dbReference>
<dbReference type="Pfam" id="PF03737">
    <property type="entry name" value="RraA-like"/>
    <property type="match status" value="1"/>
</dbReference>
<dbReference type="GO" id="GO:0008948">
    <property type="term" value="F:oxaloacetate decarboxylase activity"/>
    <property type="evidence" value="ECO:0007669"/>
    <property type="project" value="TreeGrafter"/>
</dbReference>
<protein>
    <recommendedName>
        <fullName evidence="3">RraA-like protein</fullName>
    </recommendedName>
</protein>
<dbReference type="AlphaFoldDB" id="A0A0G4I8I5"/>
<comment type="cofactor">
    <cofactor evidence="1">
        <name>Mg(2+)</name>
        <dbReference type="ChEBI" id="CHEBI:18420"/>
    </cofactor>
</comment>
<organism evidence="2">
    <name type="scientific">Chromera velia CCMP2878</name>
    <dbReference type="NCBI Taxonomy" id="1169474"/>
    <lineage>
        <taxon>Eukaryota</taxon>
        <taxon>Sar</taxon>
        <taxon>Alveolata</taxon>
        <taxon>Colpodellida</taxon>
        <taxon>Chromeraceae</taxon>
        <taxon>Chromera</taxon>
    </lineage>
</organism>
<dbReference type="GO" id="GO:0047443">
    <property type="term" value="F:4-hydroxy-4-methyl-2-oxoglutarate aldolase activity"/>
    <property type="evidence" value="ECO:0007669"/>
    <property type="project" value="TreeGrafter"/>
</dbReference>
<dbReference type="PANTHER" id="PTHR33254">
    <property type="entry name" value="4-HYDROXY-4-METHYL-2-OXOGLUTARATE ALDOLASE 3-RELATED"/>
    <property type="match status" value="1"/>
</dbReference>
<dbReference type="GO" id="GO:0046872">
    <property type="term" value="F:metal ion binding"/>
    <property type="evidence" value="ECO:0007669"/>
    <property type="project" value="UniProtKB-KW"/>
</dbReference>
<gene>
    <name evidence="2" type="ORF">Cvel_11973</name>
</gene>
<keyword evidence="1" id="KW-0479">Metal-binding</keyword>
<feature type="binding site" evidence="1">
    <location>
        <begin position="117"/>
        <end position="120"/>
    </location>
    <ligand>
        <name>substrate</name>
    </ligand>
</feature>
<dbReference type="InterPro" id="IPR005493">
    <property type="entry name" value="RraA/RraA-like"/>
</dbReference>
<evidence type="ECO:0000313" key="2">
    <source>
        <dbReference type="EMBL" id="CEM53448.1"/>
    </source>
</evidence>
<sequence length="247" mass="25916">MDPVTRLRTSGLSSTDLVDSLTALGLDGFIGGVHSQSPPVSAFFSGSLGPQFLDASGKSKFPVVGRAFPVVFESADSEKPADPKHYVDSIPAVSDCVAVIQAPRDGSCAANVNAVWGGLMSTRAKSLGAAGVVIDGMCRDLQEHWEQGFPVFARSHGCCGQGAFKHLGAGLKCVSIGEKCVVGDWAVEVKSGDLIVADVDGVVRVPLSEVDRVVEKGVALKEVDSLCMQDIKGGRPVKETFKDRRGK</sequence>
<feature type="binding site" evidence="1">
    <location>
        <position position="139"/>
    </location>
    <ligand>
        <name>substrate</name>
    </ligand>
</feature>
<dbReference type="CDD" id="cd16841">
    <property type="entry name" value="RraA_family"/>
    <property type="match status" value="1"/>
</dbReference>
<accession>A0A0G4I8I5</accession>
<dbReference type="VEuPathDB" id="CryptoDB:Cvel_11973"/>
<name>A0A0G4I8I5_9ALVE</name>
<feature type="binding site" evidence="1">
    <location>
        <position position="140"/>
    </location>
    <ligand>
        <name>Mg(2+)</name>
        <dbReference type="ChEBI" id="CHEBI:18420"/>
    </ligand>
</feature>
<dbReference type="SUPFAM" id="SSF89562">
    <property type="entry name" value="RraA-like"/>
    <property type="match status" value="1"/>
</dbReference>
<dbReference type="InterPro" id="IPR036704">
    <property type="entry name" value="RraA/RraA-like_sf"/>
</dbReference>
<keyword evidence="1" id="KW-0460">Magnesium</keyword>
<dbReference type="PANTHER" id="PTHR33254:SF4">
    <property type="entry name" value="4-HYDROXY-4-METHYL-2-OXOGLUTARATE ALDOLASE 3-RELATED"/>
    <property type="match status" value="1"/>
</dbReference>
<reference evidence="2" key="1">
    <citation type="submission" date="2014-11" db="EMBL/GenBank/DDBJ databases">
        <authorList>
            <person name="Otto D Thomas"/>
            <person name="Naeem Raeece"/>
        </authorList>
    </citation>
    <scope>NUCLEOTIDE SEQUENCE</scope>
</reference>
<evidence type="ECO:0000256" key="1">
    <source>
        <dbReference type="PIRSR" id="PIRSR605493-1"/>
    </source>
</evidence>
<proteinExistence type="predicted"/>